<accession>A0AA87W430</accession>
<protein>
    <submittedName>
        <fullName evidence="1">Uncharacterized protein</fullName>
    </submittedName>
</protein>
<sequence>MGLSMDANIKIELTPDMVIAIVRAQDRWPPSEPTPPGFFDVQARISEALDANPAAKEAVKLAEGDGR</sequence>
<proteinExistence type="predicted"/>
<evidence type="ECO:0000313" key="1">
    <source>
        <dbReference type="EMBL" id="GGI23795.1"/>
    </source>
</evidence>
<reference evidence="1" key="2">
    <citation type="submission" date="2022-12" db="EMBL/GenBank/DDBJ databases">
        <authorList>
            <person name="Sun Q."/>
            <person name="Zhou Y."/>
        </authorList>
    </citation>
    <scope>NUCLEOTIDE SEQUENCE</scope>
    <source>
        <strain evidence="1">CGMCC 1.15034</strain>
    </source>
</reference>
<dbReference type="EMBL" id="BMHC01000004">
    <property type="protein sequence ID" value="GGI23795.1"/>
    <property type="molecule type" value="Genomic_DNA"/>
</dbReference>
<evidence type="ECO:0000313" key="2">
    <source>
        <dbReference type="Proteomes" id="UP000625079"/>
    </source>
</evidence>
<organism evidence="1 2">
    <name type="scientific">Bradyrhizobium guangdongense</name>
    <dbReference type="NCBI Taxonomy" id="1325090"/>
    <lineage>
        <taxon>Bacteria</taxon>
        <taxon>Pseudomonadati</taxon>
        <taxon>Pseudomonadota</taxon>
        <taxon>Alphaproteobacteria</taxon>
        <taxon>Hyphomicrobiales</taxon>
        <taxon>Nitrobacteraceae</taxon>
        <taxon>Bradyrhizobium</taxon>
    </lineage>
</organism>
<comment type="caution">
    <text evidence="1">The sequence shown here is derived from an EMBL/GenBank/DDBJ whole genome shotgun (WGS) entry which is preliminary data.</text>
</comment>
<gene>
    <name evidence="1" type="ORF">GCM10010987_26170</name>
</gene>
<dbReference type="AlphaFoldDB" id="A0AA87W430"/>
<name>A0AA87W430_9BRAD</name>
<reference evidence="1" key="1">
    <citation type="journal article" date="2014" name="Int. J. Syst. Evol. Microbiol.">
        <title>Complete genome sequence of Corynebacterium casei LMG S-19264T (=DSM 44701T), isolated from a smear-ripened cheese.</title>
        <authorList>
            <consortium name="US DOE Joint Genome Institute (JGI-PGF)"/>
            <person name="Walter F."/>
            <person name="Albersmeier A."/>
            <person name="Kalinowski J."/>
            <person name="Ruckert C."/>
        </authorList>
    </citation>
    <scope>NUCLEOTIDE SEQUENCE</scope>
    <source>
        <strain evidence="1">CGMCC 1.15034</strain>
    </source>
</reference>
<dbReference type="Proteomes" id="UP000625079">
    <property type="component" value="Unassembled WGS sequence"/>
</dbReference>